<reference evidence="2" key="1">
    <citation type="submission" date="2023-03" db="EMBL/GenBank/DDBJ databases">
        <title>Edaphobacter sp.</title>
        <authorList>
            <person name="Huber K.J."/>
            <person name="Papendorf J."/>
            <person name="Pilke C."/>
            <person name="Bunk B."/>
            <person name="Sproeer C."/>
            <person name="Pester M."/>
        </authorList>
    </citation>
    <scope>NUCLEOTIDE SEQUENCE</scope>
    <source>
        <strain evidence="2">DSM 110680</strain>
    </source>
</reference>
<feature type="transmembrane region" description="Helical" evidence="1">
    <location>
        <begin position="73"/>
        <end position="97"/>
    </location>
</feature>
<dbReference type="RefSeq" id="WP_348262264.1">
    <property type="nucleotide sequence ID" value="NZ_CP121196.1"/>
</dbReference>
<dbReference type="EMBL" id="CP121196">
    <property type="protein sequence ID" value="XBH17032.1"/>
    <property type="molecule type" value="Genomic_DNA"/>
</dbReference>
<feature type="transmembrane region" description="Helical" evidence="1">
    <location>
        <begin position="34"/>
        <end position="61"/>
    </location>
</feature>
<organism evidence="2">
    <name type="scientific">Telmatobacter sp. DSM 110680</name>
    <dbReference type="NCBI Taxonomy" id="3036704"/>
    <lineage>
        <taxon>Bacteria</taxon>
        <taxon>Pseudomonadati</taxon>
        <taxon>Acidobacteriota</taxon>
        <taxon>Terriglobia</taxon>
        <taxon>Terriglobales</taxon>
        <taxon>Acidobacteriaceae</taxon>
        <taxon>Telmatobacter</taxon>
    </lineage>
</organism>
<evidence type="ECO:0000256" key="1">
    <source>
        <dbReference type="SAM" id="Phobius"/>
    </source>
</evidence>
<feature type="transmembrane region" description="Helical" evidence="1">
    <location>
        <begin position="117"/>
        <end position="138"/>
    </location>
</feature>
<proteinExistence type="predicted"/>
<dbReference type="AlphaFoldDB" id="A0AAU7DG72"/>
<accession>A0AAU7DG72</accession>
<keyword evidence="1" id="KW-1133">Transmembrane helix</keyword>
<keyword evidence="1" id="KW-0472">Membrane</keyword>
<gene>
    <name evidence="2" type="ORF">P8935_20970</name>
</gene>
<keyword evidence="1" id="KW-0812">Transmembrane</keyword>
<feature type="transmembrane region" description="Helical" evidence="1">
    <location>
        <begin position="218"/>
        <end position="239"/>
    </location>
</feature>
<feature type="transmembrane region" description="Helical" evidence="1">
    <location>
        <begin position="7"/>
        <end position="28"/>
    </location>
</feature>
<name>A0AAU7DG72_9BACT</name>
<feature type="transmembrane region" description="Helical" evidence="1">
    <location>
        <begin position="159"/>
        <end position="180"/>
    </location>
</feature>
<feature type="transmembrane region" description="Helical" evidence="1">
    <location>
        <begin position="259"/>
        <end position="284"/>
    </location>
</feature>
<protein>
    <submittedName>
        <fullName evidence="2">Uncharacterized protein</fullName>
    </submittedName>
</protein>
<sequence length="294" mass="32257">MPRFVRWIWRACAIHFAIGLAAYLHFLITGSYRYLTWYFLILGTLFFLLTTAAELFLAFECRAGFDADEPMRMAWTFIALSSLARFVAAVLISLDHWRGASLPASASSVLAVVLPRGIAQAGEVIGGPLSMIFLVIALSRVLQVQRRFGVLGRLTRTDLLLIALIGAFTLGEITSIVRYLGPSYPSPPLAKAILWSSDPLLSLLLVQAVLIRRSVIRVGIGLVSQCWGMYVIAIVTTLAGDASIWAIGESLLSEPLIALTWYIWFFSAAAFASAPAYQLAAMTLPLHEGALRRH</sequence>
<feature type="transmembrane region" description="Helical" evidence="1">
    <location>
        <begin position="192"/>
        <end position="211"/>
    </location>
</feature>
<evidence type="ECO:0000313" key="2">
    <source>
        <dbReference type="EMBL" id="XBH17032.1"/>
    </source>
</evidence>